<evidence type="ECO:0000256" key="1">
    <source>
        <dbReference type="SAM" id="Phobius"/>
    </source>
</evidence>
<organism evidence="2">
    <name type="scientific">Thermohahella caldifontis</name>
    <dbReference type="NCBI Taxonomy" id="3142973"/>
    <lineage>
        <taxon>Bacteria</taxon>
        <taxon>Pseudomonadati</taxon>
        <taxon>Pseudomonadota</taxon>
        <taxon>Gammaproteobacteria</taxon>
        <taxon>Oceanospirillales</taxon>
        <taxon>Hahellaceae</taxon>
        <taxon>Thermohahella</taxon>
    </lineage>
</organism>
<accession>A0AB39UTG5</accession>
<dbReference type="AlphaFoldDB" id="A0AB39UTG5"/>
<sequence>MTETSADGRQPNVTVILLLHFAIITSVIALAWVDFYDLKVMMFIDDGIKQSLVALGSAKVLNGIVGMLESSQISFSFGAGGSLDVGNPSST</sequence>
<dbReference type="EMBL" id="CP154858">
    <property type="protein sequence ID" value="XDT71344.1"/>
    <property type="molecule type" value="Genomic_DNA"/>
</dbReference>
<keyword evidence="1" id="KW-0472">Membrane</keyword>
<name>A0AB39UTG5_9GAMM</name>
<dbReference type="KEGG" id="tcd:AAIA72_11070"/>
<gene>
    <name evidence="2" type="ORF">AAIA72_11070</name>
</gene>
<proteinExistence type="predicted"/>
<dbReference type="RefSeq" id="WP_369600379.1">
    <property type="nucleotide sequence ID" value="NZ_CP154858.1"/>
</dbReference>
<protein>
    <submittedName>
        <fullName evidence="2">Uncharacterized protein</fullName>
    </submittedName>
</protein>
<reference evidence="2" key="1">
    <citation type="submission" date="2024-05" db="EMBL/GenBank/DDBJ databases">
        <title>Genome sequencing of novel strain.</title>
        <authorList>
            <person name="Ganbat D."/>
            <person name="Ganbat S."/>
            <person name="Lee S.-J."/>
        </authorList>
    </citation>
    <scope>NUCLEOTIDE SEQUENCE</scope>
    <source>
        <strain evidence="2">SMD15-11</strain>
    </source>
</reference>
<keyword evidence="1" id="KW-0812">Transmembrane</keyword>
<keyword evidence="1" id="KW-1133">Transmembrane helix</keyword>
<feature type="transmembrane region" description="Helical" evidence="1">
    <location>
        <begin position="12"/>
        <end position="33"/>
    </location>
</feature>
<evidence type="ECO:0000313" key="2">
    <source>
        <dbReference type="EMBL" id="XDT71344.1"/>
    </source>
</evidence>